<dbReference type="Proteomes" id="UP000255264">
    <property type="component" value="Unassembled WGS sequence"/>
</dbReference>
<comment type="subcellular location">
    <subcellularLocation>
        <location evidence="1 15">Cell inner membrane</location>
        <topology evidence="1 15">Peripheral membrane protein</topology>
        <orientation evidence="1 15">Cytoplasmic side</orientation>
    </subcellularLocation>
</comment>
<evidence type="ECO:0000256" key="5">
    <source>
        <dbReference type="ARBA" id="ARBA00022475"/>
    </source>
</evidence>
<dbReference type="NCBIfam" id="NF002475">
    <property type="entry name" value="PRK01723.1"/>
    <property type="match status" value="1"/>
</dbReference>
<reference evidence="16 17" key="1">
    <citation type="submission" date="2018-06" db="EMBL/GenBank/DDBJ databases">
        <authorList>
            <consortium name="Pathogen Informatics"/>
            <person name="Doyle S."/>
        </authorList>
    </citation>
    <scope>NUCLEOTIDE SEQUENCE [LARGE SCALE GENOMIC DNA]</scope>
    <source>
        <strain evidence="16 17">NCTC13335</strain>
    </source>
</reference>
<evidence type="ECO:0000256" key="8">
    <source>
        <dbReference type="ARBA" id="ARBA00022741"/>
    </source>
</evidence>
<keyword evidence="8 15" id="KW-0547">Nucleotide-binding</keyword>
<feature type="active site" evidence="15">
    <location>
        <position position="182"/>
    </location>
</feature>
<sequence>MAAFSILSVMAMQEFQQGNQYFIFNQDCSFEPKSSFFEPSFWQQQGRVLGAAKGRGTTYFVSAQDYFGCDCALRHYYRGGLWGKFNRDRYRLGALAQTRSFAEFRLLHQLHAAGLAVPKPIAARVTIGRLGICYQADILLEKLQDGEDLCGYLVRNNLNGTEWQRIGGLIRQMHDLQVCHTDLNAHNIFVQEKGEKQYWLLDFDKCGLQPGEHWKSNNLERLHRSFLKEVGRMGIHFTEADWQQLKSGYQG</sequence>
<evidence type="ECO:0000256" key="2">
    <source>
        <dbReference type="ARBA" id="ARBA00004713"/>
    </source>
</evidence>
<dbReference type="GO" id="GO:0009244">
    <property type="term" value="P:lipopolysaccharide core region biosynthetic process"/>
    <property type="evidence" value="ECO:0007669"/>
    <property type="project" value="UniProtKB-UniRule"/>
</dbReference>
<evidence type="ECO:0000256" key="1">
    <source>
        <dbReference type="ARBA" id="ARBA00004515"/>
    </source>
</evidence>
<name>A0A377IW65_9PAST</name>
<comment type="function">
    <text evidence="15">Catalyzes the ATP-dependent phosphorylation of the 3-deoxy-D-manno-octulosonic acid (Kdo) residue in Kdo-lipid IV(A) at the 4-OH position.</text>
</comment>
<comment type="catalytic activity">
    <reaction evidence="14 15">
        <text>an alpha-Kdo-(2-&gt;6)-lipid IVA + ATP = a 4-O-phospho-alpha-Kdo-(2-&gt;6)-lipid IVA + ADP + H(+)</text>
        <dbReference type="Rhea" id="RHEA:74271"/>
        <dbReference type="ChEBI" id="CHEBI:15378"/>
        <dbReference type="ChEBI" id="CHEBI:30616"/>
        <dbReference type="ChEBI" id="CHEBI:176428"/>
        <dbReference type="ChEBI" id="CHEBI:193140"/>
        <dbReference type="ChEBI" id="CHEBI:456216"/>
        <dbReference type="EC" id="2.7.1.166"/>
    </reaction>
</comment>
<evidence type="ECO:0000256" key="3">
    <source>
        <dbReference type="ARBA" id="ARBA00010327"/>
    </source>
</evidence>
<keyword evidence="5 15" id="KW-1003">Cell membrane</keyword>
<dbReference type="GO" id="GO:0016301">
    <property type="term" value="F:kinase activity"/>
    <property type="evidence" value="ECO:0007669"/>
    <property type="project" value="UniProtKB-KW"/>
</dbReference>
<dbReference type="SUPFAM" id="SSF56112">
    <property type="entry name" value="Protein kinase-like (PK-like)"/>
    <property type="match status" value="1"/>
</dbReference>
<gene>
    <name evidence="15 16" type="primary">kdkA</name>
    <name evidence="16" type="ORF">NCTC13335_00343</name>
</gene>
<dbReference type="AlphaFoldDB" id="A0A377IW65"/>
<keyword evidence="11 15" id="KW-0448">Lipopolysaccharide biosynthesis</keyword>
<evidence type="ECO:0000256" key="9">
    <source>
        <dbReference type="ARBA" id="ARBA00022777"/>
    </source>
</evidence>
<evidence type="ECO:0000256" key="12">
    <source>
        <dbReference type="ARBA" id="ARBA00023136"/>
    </source>
</evidence>
<dbReference type="GO" id="GO:0005886">
    <property type="term" value="C:plasma membrane"/>
    <property type="evidence" value="ECO:0007669"/>
    <property type="project" value="UniProtKB-SubCell"/>
</dbReference>
<protein>
    <recommendedName>
        <fullName evidence="13 15">3-deoxy-D-manno-octulosonic acid kinase</fullName>
        <shortName evidence="15">Kdo kinase</shortName>
        <ecNumber evidence="4 15">2.7.1.166</ecNumber>
    </recommendedName>
</protein>
<dbReference type="Gene3D" id="1.10.510.10">
    <property type="entry name" value="Transferase(Phosphotransferase) domain 1"/>
    <property type="match status" value="1"/>
</dbReference>
<evidence type="ECO:0000256" key="7">
    <source>
        <dbReference type="ARBA" id="ARBA00022679"/>
    </source>
</evidence>
<dbReference type="InterPro" id="IPR022826">
    <property type="entry name" value="KDO_kinase"/>
</dbReference>
<dbReference type="InterPro" id="IPR011009">
    <property type="entry name" value="Kinase-like_dom_sf"/>
</dbReference>
<keyword evidence="9 15" id="KW-0418">Kinase</keyword>
<accession>A0A377IW65</accession>
<keyword evidence="7 15" id="KW-0808">Transferase</keyword>
<keyword evidence="10 15" id="KW-0067">ATP-binding</keyword>
<dbReference type="EC" id="2.7.1.166" evidence="4 15"/>
<evidence type="ECO:0000256" key="6">
    <source>
        <dbReference type="ARBA" id="ARBA00022519"/>
    </source>
</evidence>
<evidence type="ECO:0000256" key="10">
    <source>
        <dbReference type="ARBA" id="ARBA00022840"/>
    </source>
</evidence>
<dbReference type="UniPathway" id="UPA00958"/>
<dbReference type="HAMAP" id="MF_00521">
    <property type="entry name" value="KDO_kinase"/>
    <property type="match status" value="1"/>
</dbReference>
<comment type="similarity">
    <text evidence="3 15">Belongs to the protein kinase superfamily. KdkA/RfaP family.</text>
</comment>
<evidence type="ECO:0000256" key="11">
    <source>
        <dbReference type="ARBA" id="ARBA00022985"/>
    </source>
</evidence>
<dbReference type="GO" id="GO:0016773">
    <property type="term" value="F:phosphotransferase activity, alcohol group as acceptor"/>
    <property type="evidence" value="ECO:0007669"/>
    <property type="project" value="UniProtKB-UniRule"/>
</dbReference>
<keyword evidence="17" id="KW-1185">Reference proteome</keyword>
<evidence type="ECO:0000256" key="14">
    <source>
        <dbReference type="ARBA" id="ARBA00034417"/>
    </source>
</evidence>
<keyword evidence="12 15" id="KW-0472">Membrane</keyword>
<evidence type="ECO:0000256" key="13">
    <source>
        <dbReference type="ARBA" id="ARBA00029511"/>
    </source>
</evidence>
<dbReference type="Pfam" id="PF06293">
    <property type="entry name" value="Kdo"/>
    <property type="match status" value="1"/>
</dbReference>
<evidence type="ECO:0000256" key="15">
    <source>
        <dbReference type="HAMAP-Rule" id="MF_00521"/>
    </source>
</evidence>
<evidence type="ECO:0000313" key="16">
    <source>
        <dbReference type="EMBL" id="STO92514.1"/>
    </source>
</evidence>
<dbReference type="EMBL" id="UGHS01000001">
    <property type="protein sequence ID" value="STO92514.1"/>
    <property type="molecule type" value="Genomic_DNA"/>
</dbReference>
<evidence type="ECO:0000313" key="17">
    <source>
        <dbReference type="Proteomes" id="UP000255264"/>
    </source>
</evidence>
<dbReference type="GO" id="GO:0005524">
    <property type="term" value="F:ATP binding"/>
    <property type="evidence" value="ECO:0007669"/>
    <property type="project" value="UniProtKB-UniRule"/>
</dbReference>
<organism evidence="16 17">
    <name type="scientific">Haemophilus pittmaniae</name>
    <dbReference type="NCBI Taxonomy" id="249188"/>
    <lineage>
        <taxon>Bacteria</taxon>
        <taxon>Pseudomonadati</taxon>
        <taxon>Pseudomonadota</taxon>
        <taxon>Gammaproteobacteria</taxon>
        <taxon>Pasteurellales</taxon>
        <taxon>Pasteurellaceae</taxon>
        <taxon>Haemophilus</taxon>
    </lineage>
</organism>
<keyword evidence="6 15" id="KW-0997">Cell inner membrane</keyword>
<comment type="pathway">
    <text evidence="2 15">Bacterial outer membrane biogenesis; LPS core biosynthesis.</text>
</comment>
<proteinExistence type="inferred from homology"/>
<evidence type="ECO:0000256" key="4">
    <source>
        <dbReference type="ARBA" id="ARBA00011988"/>
    </source>
</evidence>